<keyword evidence="1" id="KW-0472">Membrane</keyword>
<dbReference type="Proteomes" id="UP000294489">
    <property type="component" value="Unassembled WGS sequence"/>
</dbReference>
<dbReference type="AlphaFoldDB" id="A0A4R8FR88"/>
<gene>
    <name evidence="2" type="ORF">DFO67_108125</name>
</gene>
<keyword evidence="1" id="KW-1133">Transmembrane helix</keyword>
<feature type="transmembrane region" description="Helical" evidence="1">
    <location>
        <begin position="89"/>
        <end position="109"/>
    </location>
</feature>
<accession>A0A4R8FR88</accession>
<dbReference type="OrthoDB" id="9553532at2"/>
<name>A0A4R8FR88_9GAMM</name>
<dbReference type="RefSeq" id="WP_134017924.1">
    <property type="nucleotide sequence ID" value="NZ_SOEC01000008.1"/>
</dbReference>
<protein>
    <submittedName>
        <fullName evidence="2">Uncharacterized protein</fullName>
    </submittedName>
</protein>
<proteinExistence type="predicted"/>
<dbReference type="EMBL" id="SOEC01000008">
    <property type="protein sequence ID" value="TDX29081.1"/>
    <property type="molecule type" value="Genomic_DNA"/>
</dbReference>
<keyword evidence="1" id="KW-0812">Transmembrane</keyword>
<evidence type="ECO:0000313" key="3">
    <source>
        <dbReference type="Proteomes" id="UP000294489"/>
    </source>
</evidence>
<feature type="transmembrane region" description="Helical" evidence="1">
    <location>
        <begin position="129"/>
        <end position="149"/>
    </location>
</feature>
<reference evidence="2 3" key="1">
    <citation type="submission" date="2019-03" db="EMBL/GenBank/DDBJ databases">
        <title>Freshwater and sediment microbial communities from various areas in North America, analyzing microbe dynamics in response to fracking.</title>
        <authorList>
            <person name="Lamendella R."/>
        </authorList>
    </citation>
    <scope>NUCLEOTIDE SEQUENCE [LARGE SCALE GENOMIC DNA]</scope>
    <source>
        <strain evidence="2 3">6_TX</strain>
    </source>
</reference>
<organism evidence="2 3">
    <name type="scientific">Modicisalibacter xianhensis</name>
    <dbReference type="NCBI Taxonomy" id="442341"/>
    <lineage>
        <taxon>Bacteria</taxon>
        <taxon>Pseudomonadati</taxon>
        <taxon>Pseudomonadota</taxon>
        <taxon>Gammaproteobacteria</taxon>
        <taxon>Oceanospirillales</taxon>
        <taxon>Halomonadaceae</taxon>
        <taxon>Modicisalibacter</taxon>
    </lineage>
</organism>
<feature type="transmembrane region" description="Helical" evidence="1">
    <location>
        <begin position="170"/>
        <end position="191"/>
    </location>
</feature>
<comment type="caution">
    <text evidence="2">The sequence shown here is derived from an EMBL/GenBank/DDBJ whole genome shotgun (WGS) entry which is preliminary data.</text>
</comment>
<evidence type="ECO:0000313" key="2">
    <source>
        <dbReference type="EMBL" id="TDX29081.1"/>
    </source>
</evidence>
<evidence type="ECO:0000256" key="1">
    <source>
        <dbReference type="SAM" id="Phobius"/>
    </source>
</evidence>
<sequence length="195" mass="20606">MKSSEVVHVLRGSIAATKEKGVEQVSIADLEAYAERLEEVVEKTPENVAVGDAAMEAYRADLTAGISSSQQQHEYNLEMLRSVITVGQFALKSSLLINGGAAVALLAFIGNIWKAPGSGPSISLLATAMLHYVAGVLSSAMASGATYFSQAGYGGEFGTISTTAGRIGHFLAVIFVFWAYFLFGRGSWLSFSALL</sequence>